<gene>
    <name evidence="2" type="ORF">JOF36_005409</name>
</gene>
<evidence type="ECO:0000313" key="3">
    <source>
        <dbReference type="Proteomes" id="UP001519295"/>
    </source>
</evidence>
<evidence type="ECO:0000259" key="1">
    <source>
        <dbReference type="Pfam" id="PF20815"/>
    </source>
</evidence>
<name>A0ABS4W193_9PSEU</name>
<dbReference type="EMBL" id="JAGINU010000001">
    <property type="protein sequence ID" value="MBP2369713.1"/>
    <property type="molecule type" value="Genomic_DNA"/>
</dbReference>
<organism evidence="2 3">
    <name type="scientific">Pseudonocardia parietis</name>
    <dbReference type="NCBI Taxonomy" id="570936"/>
    <lineage>
        <taxon>Bacteria</taxon>
        <taxon>Bacillati</taxon>
        <taxon>Actinomycetota</taxon>
        <taxon>Actinomycetes</taxon>
        <taxon>Pseudonocardiales</taxon>
        <taxon>Pseudonocardiaceae</taxon>
        <taxon>Pseudonocardia</taxon>
    </lineage>
</organism>
<dbReference type="RefSeq" id="WP_210032152.1">
    <property type="nucleotide sequence ID" value="NZ_JAGINU010000001.1"/>
</dbReference>
<dbReference type="Pfam" id="PF20815">
    <property type="entry name" value="GIY_YIG_2"/>
    <property type="match status" value="1"/>
</dbReference>
<dbReference type="Proteomes" id="UP001519295">
    <property type="component" value="Unassembled WGS sequence"/>
</dbReference>
<evidence type="ECO:0000313" key="2">
    <source>
        <dbReference type="EMBL" id="MBP2369713.1"/>
    </source>
</evidence>
<dbReference type="InterPro" id="IPR049311">
    <property type="entry name" value="GIY_YIG_cat"/>
</dbReference>
<sequence>MPPAPPPIESVIDELIDNPVRTQHVRTQVPSAPGLYAWWAPPAILPDLPGRLHPTVPDLRLIYVGLATKLRSRIASNHLRRSGSSTLRRTLAGLLQDEQDYRTRWTDRVVLVDDDEDRLTEWMASKLRVSWCEHPTPRDVEADVIRALDPPLNVDHASGPATHVVKAARRRYYDSAGPRPSDGQP</sequence>
<protein>
    <recommendedName>
        <fullName evidence="1">GIY-YIG catalytic domain-containing protein</fullName>
    </recommendedName>
</protein>
<keyword evidence="3" id="KW-1185">Reference proteome</keyword>
<proteinExistence type="predicted"/>
<accession>A0ABS4W193</accession>
<feature type="domain" description="GIY-YIG catalytic" evidence="1">
    <location>
        <begin position="34"/>
        <end position="162"/>
    </location>
</feature>
<comment type="caution">
    <text evidence="2">The sequence shown here is derived from an EMBL/GenBank/DDBJ whole genome shotgun (WGS) entry which is preliminary data.</text>
</comment>
<reference evidence="2 3" key="1">
    <citation type="submission" date="2021-03" db="EMBL/GenBank/DDBJ databases">
        <title>Sequencing the genomes of 1000 actinobacteria strains.</title>
        <authorList>
            <person name="Klenk H.-P."/>
        </authorList>
    </citation>
    <scope>NUCLEOTIDE SEQUENCE [LARGE SCALE GENOMIC DNA]</scope>
    <source>
        <strain evidence="2 3">DSM 45256</strain>
    </source>
</reference>